<feature type="compositionally biased region" description="Polar residues" evidence="1">
    <location>
        <begin position="197"/>
        <end position="207"/>
    </location>
</feature>
<reference evidence="3 4" key="1">
    <citation type="submission" date="2024-10" db="EMBL/GenBank/DDBJ databases">
        <title>Updated reference genomes for cyclostephanoid diatoms.</title>
        <authorList>
            <person name="Roberts W.R."/>
            <person name="Alverson A.J."/>
        </authorList>
    </citation>
    <scope>NUCLEOTIDE SEQUENCE [LARGE SCALE GENOMIC DNA]</scope>
    <source>
        <strain evidence="3 4">AJA276-08</strain>
    </source>
</reference>
<dbReference type="AlphaFoldDB" id="A0ABD3Q0H5"/>
<comment type="caution">
    <text evidence="3">The sequence shown here is derived from an EMBL/GenBank/DDBJ whole genome shotgun (WGS) entry which is preliminary data.</text>
</comment>
<evidence type="ECO:0000313" key="4">
    <source>
        <dbReference type="Proteomes" id="UP001530315"/>
    </source>
</evidence>
<dbReference type="SUPFAM" id="SSF143437">
    <property type="entry name" value="THUMP domain-like"/>
    <property type="match status" value="1"/>
</dbReference>
<dbReference type="Pfam" id="PF02926">
    <property type="entry name" value="THUMP"/>
    <property type="match status" value="1"/>
</dbReference>
<dbReference type="EMBL" id="JALLAZ020000492">
    <property type="protein sequence ID" value="KAL3793914.1"/>
    <property type="molecule type" value="Genomic_DNA"/>
</dbReference>
<dbReference type="Proteomes" id="UP001530315">
    <property type="component" value="Unassembled WGS sequence"/>
</dbReference>
<feature type="compositionally biased region" description="Basic and acidic residues" evidence="1">
    <location>
        <begin position="185"/>
        <end position="196"/>
    </location>
</feature>
<dbReference type="InterPro" id="IPR040183">
    <property type="entry name" value="THUMPD1-like"/>
</dbReference>
<sequence>MAKGETRGNKRRFNGKGCPHASRGRDTQVRGATPRRGPPAIFVSCEAGRERKCQREAMELIHHYYYASRPAMMQTQAQCDDGEKSSTKGATSDVQEEQSLSLEEELAMLRKGAAAEEVLSYEPNLKRPRTALTNATSEHISSMKSPFSVYDTGMRGMVCILCTLPGCEMVPYDDILSGIRGAKEKGAGADAKDKNSESNGHSTTANHDCTESLKEHVSEDHNYPPWDPVETVKCIFRDAKSAGKGSDDTNVNSTNDRGIKNAQRARGEKEPSAPNESLVSTPPGSRFISRMIPMQATCYASVEEIKAVSISLLKRFLPNILSILPKGGKEITYKLEIKRRLCTHLTREQVIDAITPLVKFSVNLSDPDFSIRIETCRTLCGVSILPRQEWYKNFNLAELNNPTSDGK</sequence>
<evidence type="ECO:0000259" key="2">
    <source>
        <dbReference type="Pfam" id="PF02926"/>
    </source>
</evidence>
<dbReference type="PANTHER" id="PTHR13452:SF10">
    <property type="entry name" value="THUMP DOMAIN-CONTAINING PROTEIN 1"/>
    <property type="match status" value="1"/>
</dbReference>
<feature type="region of interest" description="Disordered" evidence="1">
    <location>
        <begin position="185"/>
        <end position="207"/>
    </location>
</feature>
<evidence type="ECO:0000313" key="3">
    <source>
        <dbReference type="EMBL" id="KAL3793914.1"/>
    </source>
</evidence>
<dbReference type="PANTHER" id="PTHR13452">
    <property type="entry name" value="THUMP DOMAIN CONTAINING PROTEIN 1-RELATED"/>
    <property type="match status" value="1"/>
</dbReference>
<feature type="domain" description="THUMP" evidence="2">
    <location>
        <begin position="322"/>
        <end position="384"/>
    </location>
</feature>
<feature type="region of interest" description="Disordered" evidence="1">
    <location>
        <begin position="76"/>
        <end position="98"/>
    </location>
</feature>
<feature type="region of interest" description="Disordered" evidence="1">
    <location>
        <begin position="241"/>
        <end position="284"/>
    </location>
</feature>
<protein>
    <recommendedName>
        <fullName evidence="2">THUMP domain-containing protein</fullName>
    </recommendedName>
</protein>
<accession>A0ABD3Q0H5</accession>
<evidence type="ECO:0000256" key="1">
    <source>
        <dbReference type="SAM" id="MobiDB-lite"/>
    </source>
</evidence>
<proteinExistence type="predicted"/>
<gene>
    <name evidence="3" type="ORF">ACHAW5_009749</name>
</gene>
<name>A0ABD3Q0H5_9STRA</name>
<feature type="region of interest" description="Disordered" evidence="1">
    <location>
        <begin position="1"/>
        <end position="37"/>
    </location>
</feature>
<keyword evidence="4" id="KW-1185">Reference proteome</keyword>
<dbReference type="CDD" id="cd11717">
    <property type="entry name" value="THUMP_THUMPD1_like"/>
    <property type="match status" value="1"/>
</dbReference>
<feature type="compositionally biased region" description="Polar residues" evidence="1">
    <location>
        <begin position="274"/>
        <end position="283"/>
    </location>
</feature>
<dbReference type="Gene3D" id="3.30.2300.10">
    <property type="entry name" value="THUMP superfamily"/>
    <property type="match status" value="1"/>
</dbReference>
<dbReference type="InterPro" id="IPR004114">
    <property type="entry name" value="THUMP_dom"/>
</dbReference>
<organism evidence="3 4">
    <name type="scientific">Stephanodiscus triporus</name>
    <dbReference type="NCBI Taxonomy" id="2934178"/>
    <lineage>
        <taxon>Eukaryota</taxon>
        <taxon>Sar</taxon>
        <taxon>Stramenopiles</taxon>
        <taxon>Ochrophyta</taxon>
        <taxon>Bacillariophyta</taxon>
        <taxon>Coscinodiscophyceae</taxon>
        <taxon>Thalassiosirophycidae</taxon>
        <taxon>Stephanodiscales</taxon>
        <taxon>Stephanodiscaceae</taxon>
        <taxon>Stephanodiscus</taxon>
    </lineage>
</organism>